<evidence type="ECO:0000256" key="1">
    <source>
        <dbReference type="ARBA" id="ARBA00009275"/>
    </source>
</evidence>
<accession>B4MBG7</accession>
<dbReference type="OMA" id="HDAKSWE"/>
<evidence type="ECO:0000256" key="9">
    <source>
        <dbReference type="ARBA" id="ARBA00045223"/>
    </source>
</evidence>
<name>B4MBG7_DROVI</name>
<dbReference type="CDD" id="cd01310">
    <property type="entry name" value="TatD_DNAse"/>
    <property type="match status" value="1"/>
</dbReference>
<dbReference type="InterPro" id="IPR001130">
    <property type="entry name" value="TatD-like"/>
</dbReference>
<dbReference type="SUPFAM" id="SSF51556">
    <property type="entry name" value="Metallo-dependent hydrolases"/>
    <property type="match status" value="1"/>
</dbReference>
<keyword evidence="6" id="KW-0269">Exonuclease</keyword>
<sequence>MEQQQKQQQQVAPVVAAATAALEAEQLDIEDSMKHCFENLIVIDVGANLTNKKYSRDLDSVVQRARDAGVQKLMVHGTSVKSSKEALRLSRIYPDIIYSTAGIHPHDSKSIVEEPSTWFDFEHIAQAQECVAIGPCGLDYQRDFSEPDVQKQIFAKQLHLAIRLKKPLLIHERSAQHDVLEILDTFENLPPVIIRGFMGTAEEALKYLDRRFYISLTGYLCKDKSDTGVRRLLDNGTLPLDRLLVETDAPFMYPNTRASKLPQHVKSGITERSLLYLHRYCTFQRNEPCSLPAIVEMIAAFMKKTPDEVALATAFNALKLFGLS</sequence>
<keyword evidence="5 11" id="KW-0378">Hydrolase</keyword>
<protein>
    <recommendedName>
        <fullName evidence="8">Deoxyribonuclease TATDN1</fullName>
    </recommendedName>
</protein>
<feature type="binding site" evidence="10">
    <location>
        <position position="248"/>
    </location>
    <ligand>
        <name>a divalent metal cation</name>
        <dbReference type="ChEBI" id="CHEBI:60240"/>
        <label>1</label>
    </ligand>
</feature>
<keyword evidence="3" id="KW-0540">Nuclease</keyword>
<dbReference type="STRING" id="7244.B4MBG7"/>
<gene>
    <name evidence="11" type="primary">Dvir\GJ14441</name>
    <name evidence="11" type="ORF">Dvir_GJ14441</name>
</gene>
<dbReference type="HOGENOM" id="CLU_031506_1_2_1"/>
<feature type="binding site" evidence="10">
    <location>
        <position position="171"/>
    </location>
    <ligand>
        <name>a divalent metal cation</name>
        <dbReference type="ChEBI" id="CHEBI:60240"/>
        <label>2</label>
    </ligand>
</feature>
<dbReference type="AlphaFoldDB" id="B4MBG7"/>
<organism evidence="11 12">
    <name type="scientific">Drosophila virilis</name>
    <name type="common">Fruit fly</name>
    <dbReference type="NCBI Taxonomy" id="7244"/>
    <lineage>
        <taxon>Eukaryota</taxon>
        <taxon>Metazoa</taxon>
        <taxon>Ecdysozoa</taxon>
        <taxon>Arthropoda</taxon>
        <taxon>Hexapoda</taxon>
        <taxon>Insecta</taxon>
        <taxon>Pterygota</taxon>
        <taxon>Neoptera</taxon>
        <taxon>Endopterygota</taxon>
        <taxon>Diptera</taxon>
        <taxon>Brachycera</taxon>
        <taxon>Muscomorpha</taxon>
        <taxon>Ephydroidea</taxon>
        <taxon>Drosophilidae</taxon>
        <taxon>Drosophila</taxon>
    </lineage>
</organism>
<comment type="function">
    <text evidence="9">Deoxyribonuclease which catalyzes (in vitro) the decatenation of kinetoplast DNA, which are circular DNA catenated to each other, producing linear DNA molecules. Plays an important role in chromosomal segregation and cell cycle progression during eye development probably via its DNA decatenation activity.</text>
</comment>
<dbReference type="PANTHER" id="PTHR10060:SF15">
    <property type="entry name" value="DEOXYRIBONUCLEASE TATDN1"/>
    <property type="match status" value="1"/>
</dbReference>
<dbReference type="Proteomes" id="UP000008792">
    <property type="component" value="Unassembled WGS sequence"/>
</dbReference>
<reference evidence="11 12" key="1">
    <citation type="journal article" date="2007" name="Nature">
        <title>Evolution of genes and genomes on the Drosophila phylogeny.</title>
        <authorList>
            <consortium name="Drosophila 12 Genomes Consortium"/>
            <person name="Clark A.G."/>
            <person name="Eisen M.B."/>
            <person name="Smith D.R."/>
            <person name="Bergman C.M."/>
            <person name="Oliver B."/>
            <person name="Markow T.A."/>
            <person name="Kaufman T.C."/>
            <person name="Kellis M."/>
            <person name="Gelbart W."/>
            <person name="Iyer V.N."/>
            <person name="Pollard D.A."/>
            <person name="Sackton T.B."/>
            <person name="Larracuente A.M."/>
            <person name="Singh N.D."/>
            <person name="Abad J.P."/>
            <person name="Abt D.N."/>
            <person name="Adryan B."/>
            <person name="Aguade M."/>
            <person name="Akashi H."/>
            <person name="Anderson W.W."/>
            <person name="Aquadro C.F."/>
            <person name="Ardell D.H."/>
            <person name="Arguello R."/>
            <person name="Artieri C.G."/>
            <person name="Barbash D.A."/>
            <person name="Barker D."/>
            <person name="Barsanti P."/>
            <person name="Batterham P."/>
            <person name="Batzoglou S."/>
            <person name="Begun D."/>
            <person name="Bhutkar A."/>
            <person name="Blanco E."/>
            <person name="Bosak S.A."/>
            <person name="Bradley R.K."/>
            <person name="Brand A.D."/>
            <person name="Brent M.R."/>
            <person name="Brooks A.N."/>
            <person name="Brown R.H."/>
            <person name="Butlin R.K."/>
            <person name="Caggese C."/>
            <person name="Calvi B.R."/>
            <person name="Bernardo de Carvalho A."/>
            <person name="Caspi A."/>
            <person name="Castrezana S."/>
            <person name="Celniker S.E."/>
            <person name="Chang J.L."/>
            <person name="Chapple C."/>
            <person name="Chatterji S."/>
            <person name="Chinwalla A."/>
            <person name="Civetta A."/>
            <person name="Clifton S.W."/>
            <person name="Comeron J.M."/>
            <person name="Costello J.C."/>
            <person name="Coyne J.A."/>
            <person name="Daub J."/>
            <person name="David R.G."/>
            <person name="Delcher A.L."/>
            <person name="Delehaunty K."/>
            <person name="Do C.B."/>
            <person name="Ebling H."/>
            <person name="Edwards K."/>
            <person name="Eickbush T."/>
            <person name="Evans J.D."/>
            <person name="Filipski A."/>
            <person name="Findeiss S."/>
            <person name="Freyhult E."/>
            <person name="Fulton L."/>
            <person name="Fulton R."/>
            <person name="Garcia A.C."/>
            <person name="Gardiner A."/>
            <person name="Garfield D.A."/>
            <person name="Garvin B.E."/>
            <person name="Gibson G."/>
            <person name="Gilbert D."/>
            <person name="Gnerre S."/>
            <person name="Godfrey J."/>
            <person name="Good R."/>
            <person name="Gotea V."/>
            <person name="Gravely B."/>
            <person name="Greenberg A.J."/>
            <person name="Griffiths-Jones S."/>
            <person name="Gross S."/>
            <person name="Guigo R."/>
            <person name="Gustafson E.A."/>
            <person name="Haerty W."/>
            <person name="Hahn M.W."/>
            <person name="Halligan D.L."/>
            <person name="Halpern A.L."/>
            <person name="Halter G.M."/>
            <person name="Han M.V."/>
            <person name="Heger A."/>
            <person name="Hillier L."/>
            <person name="Hinrichs A.S."/>
            <person name="Holmes I."/>
            <person name="Hoskins R.A."/>
            <person name="Hubisz M.J."/>
            <person name="Hultmark D."/>
            <person name="Huntley M.A."/>
            <person name="Jaffe D.B."/>
            <person name="Jagadeeshan S."/>
            <person name="Jeck W.R."/>
            <person name="Johnson J."/>
            <person name="Jones C.D."/>
            <person name="Jordan W.C."/>
            <person name="Karpen G.H."/>
            <person name="Kataoka E."/>
            <person name="Keightley P.D."/>
            <person name="Kheradpour P."/>
            <person name="Kirkness E.F."/>
            <person name="Koerich L.B."/>
            <person name="Kristiansen K."/>
            <person name="Kudrna D."/>
            <person name="Kulathinal R.J."/>
            <person name="Kumar S."/>
            <person name="Kwok R."/>
            <person name="Lander E."/>
            <person name="Langley C.H."/>
            <person name="Lapoint R."/>
            <person name="Lazzaro B.P."/>
            <person name="Lee S.J."/>
            <person name="Levesque L."/>
            <person name="Li R."/>
            <person name="Lin C.F."/>
            <person name="Lin M.F."/>
            <person name="Lindblad-Toh K."/>
            <person name="Llopart A."/>
            <person name="Long M."/>
            <person name="Low L."/>
            <person name="Lozovsky E."/>
            <person name="Lu J."/>
            <person name="Luo M."/>
            <person name="Machado C.A."/>
            <person name="Makalowski W."/>
            <person name="Marzo M."/>
            <person name="Matsuda M."/>
            <person name="Matzkin L."/>
            <person name="McAllister B."/>
            <person name="McBride C.S."/>
            <person name="McKernan B."/>
            <person name="McKernan K."/>
            <person name="Mendez-Lago M."/>
            <person name="Minx P."/>
            <person name="Mollenhauer M.U."/>
            <person name="Montooth K."/>
            <person name="Mount S.M."/>
            <person name="Mu X."/>
            <person name="Myers E."/>
            <person name="Negre B."/>
            <person name="Newfeld S."/>
            <person name="Nielsen R."/>
            <person name="Noor M.A."/>
            <person name="O'Grady P."/>
            <person name="Pachter L."/>
            <person name="Papaceit M."/>
            <person name="Parisi M.J."/>
            <person name="Parisi M."/>
            <person name="Parts L."/>
            <person name="Pedersen J.S."/>
            <person name="Pesole G."/>
            <person name="Phillippy A.M."/>
            <person name="Ponting C.P."/>
            <person name="Pop M."/>
            <person name="Porcelli D."/>
            <person name="Powell J.R."/>
            <person name="Prohaska S."/>
            <person name="Pruitt K."/>
            <person name="Puig M."/>
            <person name="Quesneville H."/>
            <person name="Ram K.R."/>
            <person name="Rand D."/>
            <person name="Rasmussen M.D."/>
            <person name="Reed L.K."/>
            <person name="Reenan R."/>
            <person name="Reily A."/>
            <person name="Remington K.A."/>
            <person name="Rieger T.T."/>
            <person name="Ritchie M.G."/>
            <person name="Robin C."/>
            <person name="Rogers Y.H."/>
            <person name="Rohde C."/>
            <person name="Rozas J."/>
            <person name="Rubenfield M.J."/>
            <person name="Ruiz A."/>
            <person name="Russo S."/>
            <person name="Salzberg S.L."/>
            <person name="Sanchez-Gracia A."/>
            <person name="Saranga D.J."/>
            <person name="Sato H."/>
            <person name="Schaeffer S.W."/>
            <person name="Schatz M.C."/>
            <person name="Schlenke T."/>
            <person name="Schwartz R."/>
            <person name="Segarra C."/>
            <person name="Singh R.S."/>
            <person name="Sirot L."/>
            <person name="Sirota M."/>
            <person name="Sisneros N.B."/>
            <person name="Smith C.D."/>
            <person name="Smith T.F."/>
            <person name="Spieth J."/>
            <person name="Stage D.E."/>
            <person name="Stark A."/>
            <person name="Stephan W."/>
            <person name="Strausberg R.L."/>
            <person name="Strempel S."/>
            <person name="Sturgill D."/>
            <person name="Sutton G."/>
            <person name="Sutton G.G."/>
            <person name="Tao W."/>
            <person name="Teichmann S."/>
            <person name="Tobari Y.N."/>
            <person name="Tomimura Y."/>
            <person name="Tsolas J.M."/>
            <person name="Valente V.L."/>
            <person name="Venter E."/>
            <person name="Venter J.C."/>
            <person name="Vicario S."/>
            <person name="Vieira F.G."/>
            <person name="Vilella A.J."/>
            <person name="Villasante A."/>
            <person name="Walenz B."/>
            <person name="Wang J."/>
            <person name="Wasserman M."/>
            <person name="Watts T."/>
            <person name="Wilson D."/>
            <person name="Wilson R.K."/>
            <person name="Wing R.A."/>
            <person name="Wolfner M.F."/>
            <person name="Wong A."/>
            <person name="Wong G.K."/>
            <person name="Wu C.I."/>
            <person name="Wu G."/>
            <person name="Yamamoto D."/>
            <person name="Yang H.P."/>
            <person name="Yang S.P."/>
            <person name="Yorke J.A."/>
            <person name="Yoshida K."/>
            <person name="Zdobnov E."/>
            <person name="Zhang P."/>
            <person name="Zhang Y."/>
            <person name="Zimin A.V."/>
            <person name="Baldwin J."/>
            <person name="Abdouelleil A."/>
            <person name="Abdulkadir J."/>
            <person name="Abebe A."/>
            <person name="Abera B."/>
            <person name="Abreu J."/>
            <person name="Acer S.C."/>
            <person name="Aftuck L."/>
            <person name="Alexander A."/>
            <person name="An P."/>
            <person name="Anderson E."/>
            <person name="Anderson S."/>
            <person name="Arachi H."/>
            <person name="Azer M."/>
            <person name="Bachantsang P."/>
            <person name="Barry A."/>
            <person name="Bayul T."/>
            <person name="Berlin A."/>
            <person name="Bessette D."/>
            <person name="Bloom T."/>
            <person name="Blye J."/>
            <person name="Boguslavskiy L."/>
            <person name="Bonnet C."/>
            <person name="Boukhgalter B."/>
            <person name="Bourzgui I."/>
            <person name="Brown A."/>
            <person name="Cahill P."/>
            <person name="Channer S."/>
            <person name="Cheshatsang Y."/>
            <person name="Chuda L."/>
            <person name="Citroen M."/>
            <person name="Collymore A."/>
            <person name="Cooke P."/>
            <person name="Costello M."/>
            <person name="D'Aco K."/>
            <person name="Daza R."/>
            <person name="De Haan G."/>
            <person name="DeGray S."/>
            <person name="DeMaso C."/>
            <person name="Dhargay N."/>
            <person name="Dooley K."/>
            <person name="Dooley E."/>
            <person name="Doricent M."/>
            <person name="Dorje P."/>
            <person name="Dorjee K."/>
            <person name="Dupes A."/>
            <person name="Elong R."/>
            <person name="Falk J."/>
            <person name="Farina A."/>
            <person name="Faro S."/>
            <person name="Ferguson D."/>
            <person name="Fisher S."/>
            <person name="Foley C.D."/>
            <person name="Franke A."/>
            <person name="Friedrich D."/>
            <person name="Gadbois L."/>
            <person name="Gearin G."/>
            <person name="Gearin C.R."/>
            <person name="Giannoukos G."/>
            <person name="Goode T."/>
            <person name="Graham J."/>
            <person name="Grandbois E."/>
            <person name="Grewal S."/>
            <person name="Gyaltsen K."/>
            <person name="Hafez N."/>
            <person name="Hagos B."/>
            <person name="Hall J."/>
            <person name="Henson C."/>
            <person name="Hollinger A."/>
            <person name="Honan T."/>
            <person name="Huard M.D."/>
            <person name="Hughes L."/>
            <person name="Hurhula B."/>
            <person name="Husby M.E."/>
            <person name="Kamat A."/>
            <person name="Kanga B."/>
            <person name="Kashin S."/>
            <person name="Khazanovich D."/>
            <person name="Kisner P."/>
            <person name="Lance K."/>
            <person name="Lara M."/>
            <person name="Lee W."/>
            <person name="Lennon N."/>
            <person name="Letendre F."/>
            <person name="LeVine R."/>
            <person name="Lipovsky A."/>
            <person name="Liu X."/>
            <person name="Liu J."/>
            <person name="Liu S."/>
            <person name="Lokyitsang T."/>
            <person name="Lokyitsang Y."/>
            <person name="Lubonja R."/>
            <person name="Lui A."/>
            <person name="MacDonald P."/>
            <person name="Magnisalis V."/>
            <person name="Maru K."/>
            <person name="Matthews C."/>
            <person name="McCusker W."/>
            <person name="McDonough S."/>
            <person name="Mehta T."/>
            <person name="Meldrim J."/>
            <person name="Meneus L."/>
            <person name="Mihai O."/>
            <person name="Mihalev A."/>
            <person name="Mihova T."/>
            <person name="Mittelman R."/>
            <person name="Mlenga V."/>
            <person name="Montmayeur A."/>
            <person name="Mulrain L."/>
            <person name="Navidi A."/>
            <person name="Naylor J."/>
            <person name="Negash T."/>
            <person name="Nguyen T."/>
            <person name="Nguyen N."/>
            <person name="Nicol R."/>
            <person name="Norbu C."/>
            <person name="Norbu N."/>
            <person name="Novod N."/>
            <person name="O'Neill B."/>
            <person name="Osman S."/>
            <person name="Markiewicz E."/>
            <person name="Oyono O.L."/>
            <person name="Patti C."/>
            <person name="Phunkhang P."/>
            <person name="Pierre F."/>
            <person name="Priest M."/>
            <person name="Raghuraman S."/>
            <person name="Rege F."/>
            <person name="Reyes R."/>
            <person name="Rise C."/>
            <person name="Rogov P."/>
            <person name="Ross K."/>
            <person name="Ryan E."/>
            <person name="Settipalli S."/>
            <person name="Shea T."/>
            <person name="Sherpa N."/>
            <person name="Shi L."/>
            <person name="Shih D."/>
            <person name="Sparrow T."/>
            <person name="Spaulding J."/>
            <person name="Stalker J."/>
            <person name="Stange-Thomann N."/>
            <person name="Stavropoulos S."/>
            <person name="Stone C."/>
            <person name="Strader C."/>
            <person name="Tesfaye S."/>
            <person name="Thomson T."/>
            <person name="Thoulutsang Y."/>
            <person name="Thoulutsang D."/>
            <person name="Topham K."/>
            <person name="Topping I."/>
            <person name="Tsamla T."/>
            <person name="Vassiliev H."/>
            <person name="Vo A."/>
            <person name="Wangchuk T."/>
            <person name="Wangdi T."/>
            <person name="Weiand M."/>
            <person name="Wilkinson J."/>
            <person name="Wilson A."/>
            <person name="Yadav S."/>
            <person name="Young G."/>
            <person name="Yu Q."/>
            <person name="Zembek L."/>
            <person name="Zhong D."/>
            <person name="Zimmer A."/>
            <person name="Zwirko Z."/>
            <person name="Jaffe D.B."/>
            <person name="Alvarez P."/>
            <person name="Brockman W."/>
            <person name="Butler J."/>
            <person name="Chin C."/>
            <person name="Gnerre S."/>
            <person name="Grabherr M."/>
            <person name="Kleber M."/>
            <person name="Mauceli E."/>
            <person name="MacCallum I."/>
        </authorList>
    </citation>
    <scope>NUCLEOTIDE SEQUENCE [LARGE SCALE GENOMIC DNA]</scope>
    <source>
        <strain evidence="12">Tucson 15010-1051.87</strain>
    </source>
</reference>
<evidence type="ECO:0000256" key="6">
    <source>
        <dbReference type="ARBA" id="ARBA00022839"/>
    </source>
</evidence>
<dbReference type="Pfam" id="PF01026">
    <property type="entry name" value="TatD_DNase"/>
    <property type="match status" value="1"/>
</dbReference>
<dbReference type="GO" id="GO:0046872">
    <property type="term" value="F:metal ion binding"/>
    <property type="evidence" value="ECO:0007669"/>
    <property type="project" value="UniProtKB-KW"/>
</dbReference>
<dbReference type="GO" id="GO:0005829">
    <property type="term" value="C:cytosol"/>
    <property type="evidence" value="ECO:0007669"/>
    <property type="project" value="TreeGrafter"/>
</dbReference>
<evidence type="ECO:0000256" key="2">
    <source>
        <dbReference type="ARBA" id="ARBA00022490"/>
    </source>
</evidence>
<dbReference type="PIRSF" id="PIRSF005902">
    <property type="entry name" value="DNase_TatD"/>
    <property type="match status" value="1"/>
</dbReference>
<keyword evidence="12" id="KW-1185">Reference proteome</keyword>
<dbReference type="GO" id="GO:0008310">
    <property type="term" value="F:single-stranded DNA 3'-5' DNA exonuclease activity"/>
    <property type="evidence" value="ECO:0007669"/>
    <property type="project" value="TreeGrafter"/>
</dbReference>
<dbReference type="EMBL" id="CH940656">
    <property type="protein sequence ID" value="EDW58438.1"/>
    <property type="molecule type" value="Genomic_DNA"/>
</dbReference>
<dbReference type="InterPro" id="IPR050891">
    <property type="entry name" value="TatD-type_Hydrolase"/>
</dbReference>
<dbReference type="FunFam" id="3.20.20.140:FF:000018">
    <property type="entry name" value="3'-5' ssDNA/RNA exonuclease TatD"/>
    <property type="match status" value="1"/>
</dbReference>
<keyword evidence="4 10" id="KW-0479">Metal-binding</keyword>
<evidence type="ECO:0000256" key="7">
    <source>
        <dbReference type="ARBA" id="ARBA00022842"/>
    </source>
</evidence>
<dbReference type="KEGG" id="dvi:6635195"/>
<evidence type="ECO:0000313" key="11">
    <source>
        <dbReference type="EMBL" id="EDW58438.1"/>
    </source>
</evidence>
<evidence type="ECO:0000256" key="5">
    <source>
        <dbReference type="ARBA" id="ARBA00022801"/>
    </source>
</evidence>
<dbReference type="InParanoid" id="B4MBG7"/>
<evidence type="ECO:0000256" key="8">
    <source>
        <dbReference type="ARBA" id="ARBA00039767"/>
    </source>
</evidence>
<evidence type="ECO:0000256" key="10">
    <source>
        <dbReference type="PIRSR" id="PIRSR005902-1"/>
    </source>
</evidence>
<dbReference type="Gene3D" id="3.20.20.140">
    <property type="entry name" value="Metal-dependent hydrolases"/>
    <property type="match status" value="1"/>
</dbReference>
<evidence type="ECO:0000256" key="3">
    <source>
        <dbReference type="ARBA" id="ARBA00022722"/>
    </source>
</evidence>
<dbReference type="eggNOG" id="KOG3020">
    <property type="taxonomic scope" value="Eukaryota"/>
</dbReference>
<dbReference type="OrthoDB" id="413993at2759"/>
<dbReference type="FunCoup" id="B4MBG7">
    <property type="interactions" value="328"/>
</dbReference>
<dbReference type="PhylomeDB" id="B4MBG7"/>
<comment type="similarity">
    <text evidence="1">Belongs to the metallo-dependent hydrolases superfamily. TatD-type hydrolase family.</text>
</comment>
<evidence type="ECO:0000256" key="4">
    <source>
        <dbReference type="ARBA" id="ARBA00022723"/>
    </source>
</evidence>
<evidence type="ECO:0000313" key="12">
    <source>
        <dbReference type="Proteomes" id="UP000008792"/>
    </source>
</evidence>
<dbReference type="PANTHER" id="PTHR10060">
    <property type="entry name" value="TATD FAMILY DEOXYRIBONUCLEASE"/>
    <property type="match status" value="1"/>
</dbReference>
<proteinExistence type="inferred from homology"/>
<dbReference type="InterPro" id="IPR032466">
    <property type="entry name" value="Metal_Hydrolase"/>
</dbReference>
<keyword evidence="2" id="KW-0963">Cytoplasm</keyword>
<keyword evidence="7" id="KW-0460">Magnesium</keyword>